<evidence type="ECO:0000256" key="2">
    <source>
        <dbReference type="ARBA" id="ARBA00004173"/>
    </source>
</evidence>
<evidence type="ECO:0008006" key="9">
    <source>
        <dbReference type="Google" id="ProtNLM"/>
    </source>
</evidence>
<comment type="subcellular location">
    <subcellularLocation>
        <location evidence="2">Mitochondrion</location>
    </subcellularLocation>
</comment>
<dbReference type="RefSeq" id="XP_062771039.1">
    <property type="nucleotide sequence ID" value="XM_062908020.1"/>
</dbReference>
<organism evidence="7 8">
    <name type="scientific">Podospora pseudopauciseta</name>
    <dbReference type="NCBI Taxonomy" id="2093780"/>
    <lineage>
        <taxon>Eukaryota</taxon>
        <taxon>Fungi</taxon>
        <taxon>Dikarya</taxon>
        <taxon>Ascomycota</taxon>
        <taxon>Pezizomycotina</taxon>
        <taxon>Sordariomycetes</taxon>
        <taxon>Sordariomycetidae</taxon>
        <taxon>Sordariales</taxon>
        <taxon>Podosporaceae</taxon>
        <taxon>Podospora</taxon>
    </lineage>
</organism>
<dbReference type="InterPro" id="IPR036249">
    <property type="entry name" value="Thioredoxin-like_sf"/>
</dbReference>
<evidence type="ECO:0000256" key="3">
    <source>
        <dbReference type="ARBA" id="ARBA00009734"/>
    </source>
</evidence>
<dbReference type="Pfam" id="PF07955">
    <property type="entry name" value="DUF1687"/>
    <property type="match status" value="1"/>
</dbReference>
<dbReference type="EMBL" id="JAFFHB010000001">
    <property type="protein sequence ID" value="KAK4673717.1"/>
    <property type="molecule type" value="Genomic_DNA"/>
</dbReference>
<keyword evidence="6" id="KW-0496">Mitochondrion</keyword>
<dbReference type="PANTHER" id="PTHR28071">
    <property type="entry name" value="REDOX PROTEIN FMP46, MITOCHONDRIAL-RELATED"/>
    <property type="match status" value="1"/>
</dbReference>
<keyword evidence="8" id="KW-1185">Reference proteome</keyword>
<proteinExistence type="inferred from homology"/>
<reference evidence="7 8" key="1">
    <citation type="journal article" date="2023" name="bioRxiv">
        <title>High-quality genome assemblies of four members of thePodospora anserinaspecies complex.</title>
        <authorList>
            <person name="Ament-Velasquez S.L."/>
            <person name="Vogan A.A."/>
            <person name="Wallerman O."/>
            <person name="Hartmann F."/>
            <person name="Gautier V."/>
            <person name="Silar P."/>
            <person name="Giraud T."/>
            <person name="Johannesson H."/>
        </authorList>
    </citation>
    <scope>NUCLEOTIDE SEQUENCE [LARGE SCALE GENOMIC DNA]</scope>
    <source>
        <strain evidence="7 8">CBS 411.78</strain>
    </source>
</reference>
<evidence type="ECO:0000313" key="8">
    <source>
        <dbReference type="Proteomes" id="UP001326199"/>
    </source>
</evidence>
<dbReference type="Proteomes" id="UP001326199">
    <property type="component" value="Unassembled WGS sequence"/>
</dbReference>
<evidence type="ECO:0000256" key="1">
    <source>
        <dbReference type="ARBA" id="ARBA00002963"/>
    </source>
</evidence>
<dbReference type="InterPro" id="IPR012882">
    <property type="entry name" value="Fmp46"/>
</dbReference>
<evidence type="ECO:0000313" key="7">
    <source>
        <dbReference type="EMBL" id="KAK4673717.1"/>
    </source>
</evidence>
<keyword evidence="5" id="KW-0560">Oxidoreductase</keyword>
<gene>
    <name evidence="7" type="ORF">QC763_114430</name>
</gene>
<evidence type="ECO:0000256" key="6">
    <source>
        <dbReference type="ARBA" id="ARBA00023128"/>
    </source>
</evidence>
<dbReference type="PANTHER" id="PTHR28071:SF1">
    <property type="entry name" value="REDOX PROTEIN FMP46, MITOCHONDRIAL-RELATED"/>
    <property type="match status" value="1"/>
</dbReference>
<evidence type="ECO:0000256" key="5">
    <source>
        <dbReference type="ARBA" id="ARBA00023002"/>
    </source>
</evidence>
<comment type="similarity">
    <text evidence="3">Belongs to the FMP46 family.</text>
</comment>
<keyword evidence="4" id="KW-0809">Transit peptide</keyword>
<evidence type="ECO:0000256" key="4">
    <source>
        <dbReference type="ARBA" id="ARBA00022946"/>
    </source>
</evidence>
<comment type="caution">
    <text evidence="7">The sequence shown here is derived from an EMBL/GenBank/DDBJ whole genome shotgun (WGS) entry which is preliminary data.</text>
</comment>
<dbReference type="SUPFAM" id="SSF52833">
    <property type="entry name" value="Thioredoxin-like"/>
    <property type="match status" value="1"/>
</dbReference>
<sequence length="206" mass="22994">MCPTCCYYQLGESAFVLCTRRISQIGADGFRAKTTEMLAAWQRIGVEQGWKLQHFDLQLVRAPCYPDTILSLKTSSEDKMGFFRKTKDIITLFHKASSPGSKRVAALLKQVQVEAAEKDLRPEFDLEVTEQPPTLDQVKTILDYVGQPGISSVIKGATSENEALQKFKQSADSFQKPLVVDWANGKAHVGENESEILKMLNALPKK</sequence>
<protein>
    <recommendedName>
        <fullName evidence="9">Thioredoxin-like protein</fullName>
    </recommendedName>
</protein>
<comment type="function">
    <text evidence="1">Putative mitochondrial redox protein which could be involved in the reduction of small toxic molecules.</text>
</comment>
<dbReference type="GeneID" id="87928363"/>
<dbReference type="Gene3D" id="3.40.30.10">
    <property type="entry name" value="Glutaredoxin"/>
    <property type="match status" value="1"/>
</dbReference>
<name>A0ABR0I0S1_9PEZI</name>
<accession>A0ABR0I0S1</accession>